<evidence type="ECO:0000256" key="2">
    <source>
        <dbReference type="ARBA" id="ARBA00029447"/>
    </source>
</evidence>
<dbReference type="PANTHER" id="PTHR32089:SF112">
    <property type="entry name" value="LYSOZYME-LIKE PROTEIN-RELATED"/>
    <property type="match status" value="1"/>
</dbReference>
<feature type="domain" description="HAMP" evidence="8">
    <location>
        <begin position="332"/>
        <end position="384"/>
    </location>
</feature>
<dbReference type="Pfam" id="PF00015">
    <property type="entry name" value="MCPsignal"/>
    <property type="match status" value="1"/>
</dbReference>
<dbReference type="Gene3D" id="1.10.287.950">
    <property type="entry name" value="Methyl-accepting chemotaxis protein"/>
    <property type="match status" value="1"/>
</dbReference>
<comment type="caution">
    <text evidence="9">The sequence shown here is derived from an EMBL/GenBank/DDBJ whole genome shotgun (WGS) entry which is preliminary data.</text>
</comment>
<evidence type="ECO:0000256" key="1">
    <source>
        <dbReference type="ARBA" id="ARBA00023224"/>
    </source>
</evidence>
<evidence type="ECO:0000256" key="3">
    <source>
        <dbReference type="PROSITE-ProRule" id="PRU00284"/>
    </source>
</evidence>
<dbReference type="Pfam" id="PF00672">
    <property type="entry name" value="HAMP"/>
    <property type="match status" value="1"/>
</dbReference>
<feature type="domain" description="HAMP" evidence="8">
    <location>
        <begin position="405"/>
        <end position="458"/>
    </location>
</feature>
<feature type="compositionally biased region" description="Polar residues" evidence="5">
    <location>
        <begin position="740"/>
        <end position="755"/>
    </location>
</feature>
<name>A0AAE3FSP6_9EURY</name>
<dbReference type="CDD" id="cd11386">
    <property type="entry name" value="MCP_signal"/>
    <property type="match status" value="1"/>
</dbReference>
<keyword evidence="1 3" id="KW-0807">Transducer</keyword>
<dbReference type="SUPFAM" id="SSF58104">
    <property type="entry name" value="Methyl-accepting chemotaxis protein (MCP) signaling domain"/>
    <property type="match status" value="1"/>
</dbReference>
<dbReference type="AlphaFoldDB" id="A0AAE3FSP6"/>
<dbReference type="GO" id="GO:0004888">
    <property type="term" value="F:transmembrane signaling receptor activity"/>
    <property type="evidence" value="ECO:0007669"/>
    <property type="project" value="InterPro"/>
</dbReference>
<dbReference type="CDD" id="cd06225">
    <property type="entry name" value="HAMP"/>
    <property type="match status" value="1"/>
</dbReference>
<feature type="compositionally biased region" description="Acidic residues" evidence="5">
    <location>
        <begin position="860"/>
        <end position="871"/>
    </location>
</feature>
<feature type="coiled-coil region" evidence="4">
    <location>
        <begin position="618"/>
        <end position="652"/>
    </location>
</feature>
<organism evidence="9 10">
    <name type="scientific">Natranaeroarchaeum aerophilus</name>
    <dbReference type="NCBI Taxonomy" id="2917711"/>
    <lineage>
        <taxon>Archaea</taxon>
        <taxon>Methanobacteriati</taxon>
        <taxon>Methanobacteriota</taxon>
        <taxon>Stenosarchaea group</taxon>
        <taxon>Halobacteria</taxon>
        <taxon>Halobacteriales</taxon>
        <taxon>Natronoarchaeaceae</taxon>
        <taxon>Natranaeroarchaeum</taxon>
    </lineage>
</organism>
<protein>
    <submittedName>
        <fullName evidence="9">Methyl-accepting chemotaxis protein</fullName>
    </submittedName>
</protein>
<dbReference type="SMART" id="SM00304">
    <property type="entry name" value="HAMP"/>
    <property type="match status" value="2"/>
</dbReference>
<keyword evidence="6" id="KW-0472">Membrane</keyword>
<dbReference type="InterPro" id="IPR004089">
    <property type="entry name" value="MCPsignal_dom"/>
</dbReference>
<dbReference type="RefSeq" id="WP_250597114.1">
    <property type="nucleotide sequence ID" value="NZ_JAKRVY010000006.1"/>
</dbReference>
<gene>
    <name evidence="9" type="ORF">AArcSt11_11195</name>
</gene>
<proteinExistence type="inferred from homology"/>
<reference evidence="9 10" key="1">
    <citation type="journal article" date="2022" name="Syst. Appl. Microbiol.">
        <title>Natronocalculus amylovorans gen. nov., sp. nov., and Natranaeroarchaeum aerophilus sp. nov., dominant culturable amylolytic natronoarchaea from hypersaline soda lakes in southwestern Siberia.</title>
        <authorList>
            <person name="Sorokin D.Y."/>
            <person name="Elcheninov A.G."/>
            <person name="Khizhniak T.V."/>
            <person name="Koenen M."/>
            <person name="Bale N.J."/>
            <person name="Damste J.S.S."/>
            <person name="Kublanov I.V."/>
        </authorList>
    </citation>
    <scope>NUCLEOTIDE SEQUENCE [LARGE SCALE GENOMIC DNA]</scope>
    <source>
        <strain evidence="9 10">AArc-St1-1</strain>
    </source>
</reference>
<dbReference type="PRINTS" id="PR00260">
    <property type="entry name" value="CHEMTRNSDUCR"/>
</dbReference>
<feature type="coiled-coil region" evidence="4">
    <location>
        <begin position="555"/>
        <end position="589"/>
    </location>
</feature>
<feature type="compositionally biased region" description="Polar residues" evidence="5">
    <location>
        <begin position="792"/>
        <end position="802"/>
    </location>
</feature>
<evidence type="ECO:0000256" key="5">
    <source>
        <dbReference type="SAM" id="MobiDB-lite"/>
    </source>
</evidence>
<evidence type="ECO:0000259" key="8">
    <source>
        <dbReference type="PROSITE" id="PS50885"/>
    </source>
</evidence>
<dbReference type="GO" id="GO:0016020">
    <property type="term" value="C:membrane"/>
    <property type="evidence" value="ECO:0007669"/>
    <property type="project" value="InterPro"/>
</dbReference>
<feature type="compositionally biased region" description="Acidic residues" evidence="5">
    <location>
        <begin position="919"/>
        <end position="958"/>
    </location>
</feature>
<feature type="compositionally biased region" description="Acidic residues" evidence="5">
    <location>
        <begin position="808"/>
        <end position="825"/>
    </location>
</feature>
<keyword evidence="4" id="KW-0175">Coiled coil</keyword>
<feature type="region of interest" description="Disordered" evidence="5">
    <location>
        <begin position="740"/>
        <end position="977"/>
    </location>
</feature>
<feature type="compositionally biased region" description="Polar residues" evidence="5">
    <location>
        <begin position="841"/>
        <end position="851"/>
    </location>
</feature>
<dbReference type="SUPFAM" id="SSF158472">
    <property type="entry name" value="HAMP domain-like"/>
    <property type="match status" value="1"/>
</dbReference>
<evidence type="ECO:0000256" key="4">
    <source>
        <dbReference type="SAM" id="Coils"/>
    </source>
</evidence>
<feature type="transmembrane region" description="Helical" evidence="6">
    <location>
        <begin position="21"/>
        <end position="43"/>
    </location>
</feature>
<keyword evidence="6" id="KW-1133">Transmembrane helix</keyword>
<evidence type="ECO:0000256" key="6">
    <source>
        <dbReference type="SAM" id="Phobius"/>
    </source>
</evidence>
<keyword evidence="10" id="KW-1185">Reference proteome</keyword>
<dbReference type="GO" id="GO:0007165">
    <property type="term" value="P:signal transduction"/>
    <property type="evidence" value="ECO:0007669"/>
    <property type="project" value="UniProtKB-KW"/>
</dbReference>
<feature type="domain" description="Methyl-accepting transducer" evidence="7">
    <location>
        <begin position="477"/>
        <end position="713"/>
    </location>
</feature>
<dbReference type="Gene3D" id="6.10.250.1910">
    <property type="match status" value="1"/>
</dbReference>
<dbReference type="PROSITE" id="PS50885">
    <property type="entry name" value="HAMP"/>
    <property type="match status" value="2"/>
</dbReference>
<sequence>MLNLFRRIVPNRIRSSYAAKFAIVVLILAISVAVVGGVATALMSDQVEQSAKEDLESTAQSDAQSVDNWLEQSAIEVLSLSREDRLQADTSDEGVNTYLEEFRGDRGDDNSANTLTHVHLVDTSTGDIVASSSPIERGESYTAEDRPWLDEPNFEHRNVDVTEMYELDDDPYIAFHRSVSGDDDRIIVGVHNMEPVGTNILSGDRIGGASGNSYSFTIDERDTILMDDVNVGEDVGQTYPEDSPVLDAARDLDRNEAASMEVDAQFVPDKSGVGDEDHVVGYAAPRDSDWIVVVHSPQSQAYGFADTLTTYGAFATAGGVLLIGIIGLALGRNTAVAMDRLTAKTEEMEQGNLDVDFETQRIDNIGRLYAGFANMRDALREQIREAQQAREEAESERERVERINQDLQTSAREYRAVMGQAADGDLSVRATVDADNEQMRGIGEDFNAMLDEIEATVEQLKRFATEVATASEEVTASSEEVRSASEQVTESIQEISDGAERQNESLQSVSQEMSGLSTTTEEIASSSNEVADIAERTAQTGRDGREAAQEAIEGMATIEAESEQAVEEIEALQEEVAQIDELLEFITEVAEQTNMLALNANIEASRSGESGEGFAVVAEEVKELAADTKDAAEDIEDRLERIKSQTDDTAEEVRKTSTEITDHTESVRKAAEALDEIADYAQETNTGVQEISAATEQQAASTQEVVAMVDEAATISEETTAESENVAAAAEQQTTALTEVSRSASDLANQASQLSEALDRFETDADAEGGVGDDGDSALPAAEDEAVEPPSDDSTPGQTTEESGADDHVDDDPLDADEEPPESTEEPPAFDTEPEEESGSDPASLNRTSSGDDAINFGADDSEAGDEDADLDATAQAAADTNPFADDSPDEQVSESATETDPLAETASQDAAGAPASEGDAETEPEQDAEVEPEQDAESDKEEPPAESDGEESEDSTNDDMFSFVESGPDTEPSDDS</sequence>
<feature type="coiled-coil region" evidence="4">
    <location>
        <begin position="369"/>
        <end position="413"/>
    </location>
</feature>
<dbReference type="EMBL" id="JAKRVY010000006">
    <property type="protein sequence ID" value="MCL9814218.1"/>
    <property type="molecule type" value="Genomic_DNA"/>
</dbReference>
<dbReference type="PANTHER" id="PTHR32089">
    <property type="entry name" value="METHYL-ACCEPTING CHEMOTAXIS PROTEIN MCPB"/>
    <property type="match status" value="1"/>
</dbReference>
<evidence type="ECO:0000259" key="7">
    <source>
        <dbReference type="PROSITE" id="PS50111"/>
    </source>
</evidence>
<dbReference type="SMART" id="SM00283">
    <property type="entry name" value="MA"/>
    <property type="match status" value="1"/>
</dbReference>
<accession>A0AAE3FSP6</accession>
<dbReference type="Proteomes" id="UP001202674">
    <property type="component" value="Unassembled WGS sequence"/>
</dbReference>
<feature type="compositionally biased region" description="Low complexity" evidence="5">
    <location>
        <begin position="872"/>
        <end position="886"/>
    </location>
</feature>
<feature type="region of interest" description="Disordered" evidence="5">
    <location>
        <begin position="471"/>
        <end position="503"/>
    </location>
</feature>
<feature type="compositionally biased region" description="Acidic residues" evidence="5">
    <location>
        <begin position="764"/>
        <end position="791"/>
    </location>
</feature>
<evidence type="ECO:0000313" key="9">
    <source>
        <dbReference type="EMBL" id="MCL9814218.1"/>
    </source>
</evidence>
<dbReference type="PROSITE" id="PS50111">
    <property type="entry name" value="CHEMOTAXIS_TRANSDUC_2"/>
    <property type="match status" value="1"/>
</dbReference>
<comment type="similarity">
    <text evidence="2">Belongs to the methyl-accepting chemotaxis (MCP) protein family.</text>
</comment>
<dbReference type="GO" id="GO:0006935">
    <property type="term" value="P:chemotaxis"/>
    <property type="evidence" value="ECO:0007669"/>
    <property type="project" value="InterPro"/>
</dbReference>
<dbReference type="InterPro" id="IPR003660">
    <property type="entry name" value="HAMP_dom"/>
</dbReference>
<evidence type="ECO:0000313" key="10">
    <source>
        <dbReference type="Proteomes" id="UP001202674"/>
    </source>
</evidence>
<keyword evidence="6" id="KW-0812">Transmembrane</keyword>
<dbReference type="InterPro" id="IPR004090">
    <property type="entry name" value="Chemotax_Me-accpt_rcpt"/>
</dbReference>